<dbReference type="AlphaFoldDB" id="A0A0D9ZBU0"/>
<proteinExistence type="inferred from homology"/>
<feature type="domain" description="Disease resistance R13L4/SHOC-2-like LRR" evidence="11">
    <location>
        <begin position="577"/>
        <end position="923"/>
    </location>
</feature>
<dbReference type="InterPro" id="IPR027417">
    <property type="entry name" value="P-loop_NTPase"/>
</dbReference>
<evidence type="ECO:0000256" key="5">
    <source>
        <dbReference type="ARBA" id="ARBA00022821"/>
    </source>
</evidence>
<dbReference type="Gramene" id="OGLUM03G30400.1">
    <property type="protein sequence ID" value="OGLUM03G30400.1"/>
    <property type="gene ID" value="OGLUM03G30400"/>
</dbReference>
<dbReference type="InterPro" id="IPR041118">
    <property type="entry name" value="Rx_N"/>
</dbReference>
<dbReference type="Gene3D" id="3.80.10.10">
    <property type="entry name" value="Ribonuclease Inhibitor"/>
    <property type="match status" value="1"/>
</dbReference>
<keyword evidence="5" id="KW-0611">Plant defense</keyword>
<dbReference type="EnsemblPlants" id="OGLUM03G30400.1">
    <property type="protein sequence ID" value="OGLUM03G30400.1"/>
    <property type="gene ID" value="OGLUM03G30400"/>
</dbReference>
<dbReference type="PANTHER" id="PTHR36766:SF36">
    <property type="entry name" value="AAA+ ATPASE DOMAIN-CONTAINING PROTEIN"/>
    <property type="match status" value="1"/>
</dbReference>
<dbReference type="CDD" id="cd14798">
    <property type="entry name" value="RX-CC_like"/>
    <property type="match status" value="1"/>
</dbReference>
<reference evidence="12" key="2">
    <citation type="submission" date="2018-05" db="EMBL/GenBank/DDBJ databases">
        <title>OgluRS3 (Oryza glumaepatula Reference Sequence Version 3).</title>
        <authorList>
            <person name="Zhang J."/>
            <person name="Kudrna D."/>
            <person name="Lee S."/>
            <person name="Talag J."/>
            <person name="Welchert J."/>
            <person name="Wing R.A."/>
        </authorList>
    </citation>
    <scope>NUCLEOTIDE SEQUENCE [LARGE SCALE GENOMIC DNA]</scope>
</reference>
<dbReference type="InterPro" id="IPR032675">
    <property type="entry name" value="LRR_dom_sf"/>
</dbReference>
<dbReference type="InterPro" id="IPR038005">
    <property type="entry name" value="RX-like_CC"/>
</dbReference>
<dbReference type="SUPFAM" id="SSF52058">
    <property type="entry name" value="L domain-like"/>
    <property type="match status" value="1"/>
</dbReference>
<dbReference type="InterPro" id="IPR003591">
    <property type="entry name" value="Leu-rich_rpt_typical-subtyp"/>
</dbReference>
<evidence type="ECO:0000256" key="3">
    <source>
        <dbReference type="ARBA" id="ARBA00022737"/>
    </source>
</evidence>
<dbReference type="Proteomes" id="UP000026961">
    <property type="component" value="Chromosome 3"/>
</dbReference>
<dbReference type="SMART" id="SM00369">
    <property type="entry name" value="LRR_TYP"/>
    <property type="match status" value="3"/>
</dbReference>
<evidence type="ECO:0000256" key="1">
    <source>
        <dbReference type="ARBA" id="ARBA00008894"/>
    </source>
</evidence>
<evidence type="ECO:0000256" key="2">
    <source>
        <dbReference type="ARBA" id="ARBA00022614"/>
    </source>
</evidence>
<dbReference type="eggNOG" id="KOG4658">
    <property type="taxonomic scope" value="Eukaryota"/>
</dbReference>
<keyword evidence="7" id="KW-0175">Coiled coil</keyword>
<sequence length="1091" mass="121324">MAAMLDAFASSLARILAETAKEEVEALLGVPGEISRLEATLGDLRAVLSDAERARDRDAAVDRWVRELRDAMYDADDILDECQAAAGGEAATPVAMAGCCCCFRGVRVPALSCFRDPVRAREIGKRVRALNRRLDGIERRSSRFGFVSQTRIISSSPSPCCSRRADSGDGRRTAPGLIRSDVVGEKIAEDTRMLADILVSKTTDLDDAGGGCNLIPTIAVTGAGGIGKTTLARMVFGDATVQESFDARIWLFVGRDADEVTMLRSAIAHAAGAASCEGLAVAGDKALLERALQRAVTHRKVLLVMDDVWSDAAWNELLRVPLSHGAPGSRILVTTRNDGVAHRMKVRYLHRVDKLRRQDAWSLLKKQIVLNKSDEAELDELEDIGMQIVDRCDGLPLAIKMIGGLLLSKSRTRGAWMEVSRHSAWCKHEVNDEINKVVCLSYEELPSHLKQCFVYCSLFPRGEVVESRTIVRMWIAEGFVQDSTGSGLPEAVAAQYYKELVLRNLLDPSDGYYDQLGCTMHDVVRSFAQHVAKDEGLSINEMQKQTIGDALGTLKFRRLCISNKQVEWDALQRQVSLRTLILFRSIVTKHKNFLNNLSCLRVLHLEDANLIVLPDSICHLKHLRYLGLKGTYISALPNLIGNLRFLQHIDLCGCINVSELPESIVRLRKLRSLDIRHTMVSSVPRGFGKLENLVEMLGFPTDLDDSTHDWCSLEELGSLPNLSALHLEVLEKATLGQMAARSKLSSKQNLTQLELRCTSRISANGTVQGGISEEDCERIENVFEHLRPPPSIDRLTIAGYFGHRLPQWMATATAFRSLRRLVLEDYACCDRLPGGLGQLPYLDYLWIEHAPSIEHVSHDFILPPVGIAVDGNAPSTTTTTTKTEGAGIAFPKLKRLGFQGMLRWASWDWDEHVQAMPSLESLTVENCKLNRLPPGLVYHTRALKALVLTNAVSLESVENLHSLVELYLADNPKLEMVVNCSSLTKIEILRCPELKAFDRLPAVRSIVWEDLDADTLPGYLQEAKVKRLHINCNLSLLNLISLQDASSEEWRSVRHVQQLKVFGFKPQSETSECYFLYTKEPYHVETNISKA</sequence>
<feature type="domain" description="Disease resistance protein winged helix" evidence="10">
    <location>
        <begin position="458"/>
        <end position="528"/>
    </location>
</feature>
<reference evidence="12" key="1">
    <citation type="submission" date="2015-04" db="UniProtKB">
        <authorList>
            <consortium name="EnsemblPlants"/>
        </authorList>
    </citation>
    <scope>IDENTIFICATION</scope>
</reference>
<dbReference type="GO" id="GO:0002758">
    <property type="term" value="P:innate immune response-activating signaling pathway"/>
    <property type="evidence" value="ECO:0007669"/>
    <property type="project" value="UniProtKB-ARBA"/>
</dbReference>
<feature type="domain" description="NB-ARC" evidence="8">
    <location>
        <begin position="217"/>
        <end position="371"/>
    </location>
</feature>
<dbReference type="InterPro" id="IPR036388">
    <property type="entry name" value="WH-like_DNA-bd_sf"/>
</dbReference>
<dbReference type="GO" id="GO:0009626">
    <property type="term" value="P:plant-type hypersensitive response"/>
    <property type="evidence" value="ECO:0007669"/>
    <property type="project" value="UniProtKB-ARBA"/>
</dbReference>
<dbReference type="Pfam" id="PF18052">
    <property type="entry name" value="Rx_N"/>
    <property type="match status" value="1"/>
</dbReference>
<dbReference type="Gene3D" id="1.20.5.4130">
    <property type="match status" value="1"/>
</dbReference>
<evidence type="ECO:0000313" key="12">
    <source>
        <dbReference type="EnsemblPlants" id="OGLUM03G30400.1"/>
    </source>
</evidence>
<dbReference type="HOGENOM" id="CLU_000837_8_6_1"/>
<evidence type="ECO:0000259" key="8">
    <source>
        <dbReference type="Pfam" id="PF00931"/>
    </source>
</evidence>
<feature type="domain" description="Disease resistance N-terminal" evidence="9">
    <location>
        <begin position="9"/>
        <end position="89"/>
    </location>
</feature>
<comment type="similarity">
    <text evidence="1">Belongs to the disease resistance NB-LRR family.</text>
</comment>
<dbReference type="GO" id="GO:0043531">
    <property type="term" value="F:ADP binding"/>
    <property type="evidence" value="ECO:0007669"/>
    <property type="project" value="InterPro"/>
</dbReference>
<evidence type="ECO:0000256" key="7">
    <source>
        <dbReference type="ARBA" id="ARBA00023054"/>
    </source>
</evidence>
<evidence type="ECO:0000256" key="6">
    <source>
        <dbReference type="ARBA" id="ARBA00022840"/>
    </source>
</evidence>
<dbReference type="Gene3D" id="1.10.10.10">
    <property type="entry name" value="Winged helix-like DNA-binding domain superfamily/Winged helix DNA-binding domain"/>
    <property type="match status" value="1"/>
</dbReference>
<keyword evidence="13" id="KW-1185">Reference proteome</keyword>
<evidence type="ECO:0000259" key="11">
    <source>
        <dbReference type="Pfam" id="PF23598"/>
    </source>
</evidence>
<dbReference type="Gene3D" id="1.10.8.430">
    <property type="entry name" value="Helical domain of apoptotic protease-activating factors"/>
    <property type="match status" value="1"/>
</dbReference>
<organism evidence="12">
    <name type="scientific">Oryza glumipatula</name>
    <dbReference type="NCBI Taxonomy" id="40148"/>
    <lineage>
        <taxon>Eukaryota</taxon>
        <taxon>Viridiplantae</taxon>
        <taxon>Streptophyta</taxon>
        <taxon>Embryophyta</taxon>
        <taxon>Tracheophyta</taxon>
        <taxon>Spermatophyta</taxon>
        <taxon>Magnoliopsida</taxon>
        <taxon>Liliopsida</taxon>
        <taxon>Poales</taxon>
        <taxon>Poaceae</taxon>
        <taxon>BOP clade</taxon>
        <taxon>Oryzoideae</taxon>
        <taxon>Oryzeae</taxon>
        <taxon>Oryzinae</taxon>
        <taxon>Oryza</taxon>
    </lineage>
</organism>
<protein>
    <recommendedName>
        <fullName evidence="14">AAA+ ATPase domain-containing protein</fullName>
    </recommendedName>
</protein>
<dbReference type="InterPro" id="IPR058922">
    <property type="entry name" value="WHD_DRP"/>
</dbReference>
<dbReference type="FunFam" id="1.10.10.10:FF:000322">
    <property type="entry name" value="Probable disease resistance protein At1g63360"/>
    <property type="match status" value="1"/>
</dbReference>
<dbReference type="InterPro" id="IPR002182">
    <property type="entry name" value="NB-ARC"/>
</dbReference>
<keyword evidence="3" id="KW-0677">Repeat</keyword>
<evidence type="ECO:0000259" key="10">
    <source>
        <dbReference type="Pfam" id="PF23559"/>
    </source>
</evidence>
<dbReference type="PANTHER" id="PTHR36766">
    <property type="entry name" value="PLANT BROAD-SPECTRUM MILDEW RESISTANCE PROTEIN RPW8"/>
    <property type="match status" value="1"/>
</dbReference>
<dbReference type="STRING" id="40148.A0A0D9ZBU0"/>
<evidence type="ECO:0000259" key="9">
    <source>
        <dbReference type="Pfam" id="PF18052"/>
    </source>
</evidence>
<keyword evidence="2" id="KW-0433">Leucine-rich repeat</keyword>
<evidence type="ECO:0000256" key="4">
    <source>
        <dbReference type="ARBA" id="ARBA00022741"/>
    </source>
</evidence>
<keyword evidence="4" id="KW-0547">Nucleotide-binding</keyword>
<dbReference type="SUPFAM" id="SSF52540">
    <property type="entry name" value="P-loop containing nucleoside triphosphate hydrolases"/>
    <property type="match status" value="1"/>
</dbReference>
<keyword evidence="6" id="KW-0067">ATP-binding</keyword>
<dbReference type="InterPro" id="IPR042197">
    <property type="entry name" value="Apaf_helical"/>
</dbReference>
<dbReference type="Pfam" id="PF00931">
    <property type="entry name" value="NB-ARC"/>
    <property type="match status" value="1"/>
</dbReference>
<dbReference type="Gene3D" id="3.40.50.300">
    <property type="entry name" value="P-loop containing nucleotide triphosphate hydrolases"/>
    <property type="match status" value="1"/>
</dbReference>
<dbReference type="PRINTS" id="PR00364">
    <property type="entry name" value="DISEASERSIST"/>
</dbReference>
<dbReference type="Pfam" id="PF23559">
    <property type="entry name" value="WHD_DRP"/>
    <property type="match status" value="1"/>
</dbReference>
<dbReference type="InterPro" id="IPR055414">
    <property type="entry name" value="LRR_R13L4/SHOC2-like"/>
</dbReference>
<evidence type="ECO:0008006" key="14">
    <source>
        <dbReference type="Google" id="ProtNLM"/>
    </source>
</evidence>
<dbReference type="GO" id="GO:0005524">
    <property type="term" value="F:ATP binding"/>
    <property type="evidence" value="ECO:0007669"/>
    <property type="project" value="UniProtKB-KW"/>
</dbReference>
<dbReference type="Pfam" id="PF23598">
    <property type="entry name" value="LRR_14"/>
    <property type="match status" value="1"/>
</dbReference>
<name>A0A0D9ZBU0_9ORYZ</name>
<accession>A0A0D9ZBU0</accession>
<dbReference type="GO" id="GO:0042742">
    <property type="term" value="P:defense response to bacterium"/>
    <property type="evidence" value="ECO:0007669"/>
    <property type="project" value="UniProtKB-ARBA"/>
</dbReference>
<evidence type="ECO:0000313" key="13">
    <source>
        <dbReference type="Proteomes" id="UP000026961"/>
    </source>
</evidence>